<protein>
    <submittedName>
        <fullName evidence="1">F-box/LRR-repeat protein</fullName>
    </submittedName>
</protein>
<dbReference type="Proteomes" id="UP000241394">
    <property type="component" value="Chromosome LG18"/>
</dbReference>
<dbReference type="Gene3D" id="3.80.10.10">
    <property type="entry name" value="Ribonuclease Inhibitor"/>
    <property type="match status" value="1"/>
</dbReference>
<proteinExistence type="predicted"/>
<dbReference type="OMA" id="PCFYNIE"/>
<sequence length="177" mass="19946">MFAVTVLHPFDRTGQLRRLRLVCCYDVSDEGLSEAAKQLPLLEELIIIFGNITNKGLENVGRCCLRLKSLKYNDPRPLCFASDDEALAIAETMPGLHQLQLIGNRMTNKGLQAIFNCCPHLESLDLRLCFKVYLEGDLATLCSEQIKDLRRPHDSTRDCGFDTGVYAGFEFDQWAST</sequence>
<dbReference type="PANTHER" id="PTHR38926:SF82">
    <property type="entry name" value="F-BOX DOMAIN-CONTAINING PROTEIN"/>
    <property type="match status" value="1"/>
</dbReference>
<evidence type="ECO:0000313" key="1">
    <source>
        <dbReference type="EMBL" id="PSS05111.1"/>
    </source>
</evidence>
<gene>
    <name evidence="1" type="ORF">CEY00_Acc33721</name>
</gene>
<dbReference type="STRING" id="1590841.A0A2R6QB43"/>
<reference evidence="1 2" key="1">
    <citation type="submission" date="2017-07" db="EMBL/GenBank/DDBJ databases">
        <title>An improved, manually edited Actinidia chinensis var. chinensis (kiwifruit) genome highlights the challenges associated with draft genomes and gene prediction in plants.</title>
        <authorList>
            <person name="Pilkington S."/>
            <person name="Crowhurst R."/>
            <person name="Hilario E."/>
            <person name="Nardozza S."/>
            <person name="Fraser L."/>
            <person name="Peng Y."/>
            <person name="Gunaseelan K."/>
            <person name="Simpson R."/>
            <person name="Tahir J."/>
            <person name="Deroles S."/>
            <person name="Templeton K."/>
            <person name="Luo Z."/>
            <person name="Davy M."/>
            <person name="Cheng C."/>
            <person name="Mcneilage M."/>
            <person name="Scaglione D."/>
            <person name="Liu Y."/>
            <person name="Zhang Q."/>
            <person name="Datson P."/>
            <person name="De Silva N."/>
            <person name="Gardiner S."/>
            <person name="Bassett H."/>
            <person name="Chagne D."/>
            <person name="Mccallum J."/>
            <person name="Dzierzon H."/>
            <person name="Deng C."/>
            <person name="Wang Y.-Y."/>
            <person name="Barron N."/>
            <person name="Manako K."/>
            <person name="Bowen J."/>
            <person name="Foster T."/>
            <person name="Erridge Z."/>
            <person name="Tiffin H."/>
            <person name="Waite C."/>
            <person name="Davies K."/>
            <person name="Grierson E."/>
            <person name="Laing W."/>
            <person name="Kirk R."/>
            <person name="Chen X."/>
            <person name="Wood M."/>
            <person name="Montefiori M."/>
            <person name="Brummell D."/>
            <person name="Schwinn K."/>
            <person name="Catanach A."/>
            <person name="Fullerton C."/>
            <person name="Li D."/>
            <person name="Meiyalaghan S."/>
            <person name="Nieuwenhuizen N."/>
            <person name="Read N."/>
            <person name="Prakash R."/>
            <person name="Hunter D."/>
            <person name="Zhang H."/>
            <person name="Mckenzie M."/>
            <person name="Knabel M."/>
            <person name="Harris A."/>
            <person name="Allan A."/>
            <person name="Chen A."/>
            <person name="Janssen B."/>
            <person name="Plunkett B."/>
            <person name="Dwamena C."/>
            <person name="Voogd C."/>
            <person name="Leif D."/>
            <person name="Lafferty D."/>
            <person name="Souleyre E."/>
            <person name="Varkonyi-Gasic E."/>
            <person name="Gambi F."/>
            <person name="Hanley J."/>
            <person name="Yao J.-L."/>
            <person name="Cheung J."/>
            <person name="David K."/>
            <person name="Warren B."/>
            <person name="Marsh K."/>
            <person name="Snowden K."/>
            <person name="Lin-Wang K."/>
            <person name="Brian L."/>
            <person name="Martinez-Sanchez M."/>
            <person name="Wang M."/>
            <person name="Ileperuma N."/>
            <person name="Macnee N."/>
            <person name="Campin R."/>
            <person name="Mcatee P."/>
            <person name="Drummond R."/>
            <person name="Espley R."/>
            <person name="Ireland H."/>
            <person name="Wu R."/>
            <person name="Atkinson R."/>
            <person name="Karunairetnam S."/>
            <person name="Bulley S."/>
            <person name="Chunkath S."/>
            <person name="Hanley Z."/>
            <person name="Storey R."/>
            <person name="Thrimawithana A."/>
            <person name="Thomson S."/>
            <person name="David C."/>
            <person name="Testolin R."/>
        </authorList>
    </citation>
    <scope>NUCLEOTIDE SEQUENCE [LARGE SCALE GENOMIC DNA]</scope>
    <source>
        <strain evidence="2">cv. Red5</strain>
        <tissue evidence="1">Young leaf</tissue>
    </source>
</reference>
<organism evidence="1 2">
    <name type="scientific">Actinidia chinensis var. chinensis</name>
    <name type="common">Chinese soft-hair kiwi</name>
    <dbReference type="NCBI Taxonomy" id="1590841"/>
    <lineage>
        <taxon>Eukaryota</taxon>
        <taxon>Viridiplantae</taxon>
        <taxon>Streptophyta</taxon>
        <taxon>Embryophyta</taxon>
        <taxon>Tracheophyta</taxon>
        <taxon>Spermatophyta</taxon>
        <taxon>Magnoliopsida</taxon>
        <taxon>eudicotyledons</taxon>
        <taxon>Gunneridae</taxon>
        <taxon>Pentapetalae</taxon>
        <taxon>asterids</taxon>
        <taxon>Ericales</taxon>
        <taxon>Actinidiaceae</taxon>
        <taxon>Actinidia</taxon>
    </lineage>
</organism>
<name>A0A2R6QB43_ACTCC</name>
<keyword evidence="2" id="KW-1185">Reference proteome</keyword>
<dbReference type="OrthoDB" id="2095648at2759"/>
<accession>A0A2R6QB43</accession>
<dbReference type="Gramene" id="PSS05111">
    <property type="protein sequence ID" value="PSS05111"/>
    <property type="gene ID" value="CEY00_Acc33721"/>
</dbReference>
<dbReference type="InterPro" id="IPR032675">
    <property type="entry name" value="LRR_dom_sf"/>
</dbReference>
<reference evidence="2" key="2">
    <citation type="journal article" date="2018" name="BMC Genomics">
        <title>A manually annotated Actinidia chinensis var. chinensis (kiwifruit) genome highlights the challenges associated with draft genomes and gene prediction in plants.</title>
        <authorList>
            <person name="Pilkington S.M."/>
            <person name="Crowhurst R."/>
            <person name="Hilario E."/>
            <person name="Nardozza S."/>
            <person name="Fraser L."/>
            <person name="Peng Y."/>
            <person name="Gunaseelan K."/>
            <person name="Simpson R."/>
            <person name="Tahir J."/>
            <person name="Deroles S.C."/>
            <person name="Templeton K."/>
            <person name="Luo Z."/>
            <person name="Davy M."/>
            <person name="Cheng C."/>
            <person name="McNeilage M."/>
            <person name="Scaglione D."/>
            <person name="Liu Y."/>
            <person name="Zhang Q."/>
            <person name="Datson P."/>
            <person name="De Silva N."/>
            <person name="Gardiner S.E."/>
            <person name="Bassett H."/>
            <person name="Chagne D."/>
            <person name="McCallum J."/>
            <person name="Dzierzon H."/>
            <person name="Deng C."/>
            <person name="Wang Y.Y."/>
            <person name="Barron L."/>
            <person name="Manako K."/>
            <person name="Bowen J."/>
            <person name="Foster T.M."/>
            <person name="Erridge Z.A."/>
            <person name="Tiffin H."/>
            <person name="Waite C.N."/>
            <person name="Davies K.M."/>
            <person name="Grierson E.P."/>
            <person name="Laing W.A."/>
            <person name="Kirk R."/>
            <person name="Chen X."/>
            <person name="Wood M."/>
            <person name="Montefiori M."/>
            <person name="Brummell D.A."/>
            <person name="Schwinn K.E."/>
            <person name="Catanach A."/>
            <person name="Fullerton C."/>
            <person name="Li D."/>
            <person name="Meiyalaghan S."/>
            <person name="Nieuwenhuizen N."/>
            <person name="Read N."/>
            <person name="Prakash R."/>
            <person name="Hunter D."/>
            <person name="Zhang H."/>
            <person name="McKenzie M."/>
            <person name="Knabel M."/>
            <person name="Harris A."/>
            <person name="Allan A.C."/>
            <person name="Gleave A."/>
            <person name="Chen A."/>
            <person name="Janssen B.J."/>
            <person name="Plunkett B."/>
            <person name="Ampomah-Dwamena C."/>
            <person name="Voogd C."/>
            <person name="Leif D."/>
            <person name="Lafferty D."/>
            <person name="Souleyre E.J.F."/>
            <person name="Varkonyi-Gasic E."/>
            <person name="Gambi F."/>
            <person name="Hanley J."/>
            <person name="Yao J.L."/>
            <person name="Cheung J."/>
            <person name="David K.M."/>
            <person name="Warren B."/>
            <person name="Marsh K."/>
            <person name="Snowden K.C."/>
            <person name="Lin-Wang K."/>
            <person name="Brian L."/>
            <person name="Martinez-Sanchez M."/>
            <person name="Wang M."/>
            <person name="Ileperuma N."/>
            <person name="Macnee N."/>
            <person name="Campin R."/>
            <person name="McAtee P."/>
            <person name="Drummond R.S.M."/>
            <person name="Espley R.V."/>
            <person name="Ireland H.S."/>
            <person name="Wu R."/>
            <person name="Atkinson R.G."/>
            <person name="Karunairetnam S."/>
            <person name="Bulley S."/>
            <person name="Chunkath S."/>
            <person name="Hanley Z."/>
            <person name="Storey R."/>
            <person name="Thrimawithana A.H."/>
            <person name="Thomson S."/>
            <person name="David C."/>
            <person name="Testolin R."/>
            <person name="Huang H."/>
            <person name="Hellens R.P."/>
            <person name="Schaffer R.J."/>
        </authorList>
    </citation>
    <scope>NUCLEOTIDE SEQUENCE [LARGE SCALE GENOMIC DNA]</scope>
    <source>
        <strain evidence="2">cv. Red5</strain>
    </source>
</reference>
<dbReference type="InParanoid" id="A0A2R6QB43"/>
<dbReference type="SUPFAM" id="SSF52047">
    <property type="entry name" value="RNI-like"/>
    <property type="match status" value="1"/>
</dbReference>
<comment type="caution">
    <text evidence="1">The sequence shown here is derived from an EMBL/GenBank/DDBJ whole genome shotgun (WGS) entry which is preliminary data.</text>
</comment>
<evidence type="ECO:0000313" key="2">
    <source>
        <dbReference type="Proteomes" id="UP000241394"/>
    </source>
</evidence>
<dbReference type="EMBL" id="NKQK01000018">
    <property type="protein sequence ID" value="PSS05111.1"/>
    <property type="molecule type" value="Genomic_DNA"/>
</dbReference>
<dbReference type="PANTHER" id="PTHR38926">
    <property type="entry name" value="F-BOX DOMAIN CONTAINING PROTEIN, EXPRESSED"/>
    <property type="match status" value="1"/>
</dbReference>
<dbReference type="AlphaFoldDB" id="A0A2R6QB43"/>